<sequence>MQLEKIVKQGILYDFYGELLTKHQREVYEDLVLNDMSLAEIAEEQGVTRQAVHDLLRRCDKLLEGYEEKLGLYEKFRRTRELTGEIREMAEKCRRSGDLSLVPKIEELSEKILDIV</sequence>
<proteinExistence type="inferred from homology"/>
<dbReference type="PANTHER" id="PTHR40083:SF1">
    <property type="entry name" value="UPF0122 PROTEIN YLXM"/>
    <property type="match status" value="1"/>
</dbReference>
<evidence type="ECO:0000313" key="5">
    <source>
        <dbReference type="Proteomes" id="UP000199820"/>
    </source>
</evidence>
<dbReference type="InterPro" id="IPR013324">
    <property type="entry name" value="RNA_pol_sigma_r3/r4-like"/>
</dbReference>
<name>A0A1I0EFE3_9FIRM</name>
<dbReference type="InterPro" id="IPR054831">
    <property type="entry name" value="UPF0122_fam_protein"/>
</dbReference>
<evidence type="ECO:0000256" key="2">
    <source>
        <dbReference type="ARBA" id="ARBA00024764"/>
    </source>
</evidence>
<dbReference type="InterPro" id="IPR007394">
    <property type="entry name" value="UPF0122"/>
</dbReference>
<organism evidence="4 5">
    <name type="scientific">[Clostridium] aminophilum</name>
    <dbReference type="NCBI Taxonomy" id="1526"/>
    <lineage>
        <taxon>Bacteria</taxon>
        <taxon>Bacillati</taxon>
        <taxon>Bacillota</taxon>
        <taxon>Clostridia</taxon>
        <taxon>Lachnospirales</taxon>
        <taxon>Lachnospiraceae</taxon>
    </lineage>
</organism>
<gene>
    <name evidence="4" type="ORF">SAMN04487771_101819</name>
</gene>
<dbReference type="PANTHER" id="PTHR40083">
    <property type="entry name" value="UPF0122 PROTEIN CBO2450/CLC_2298"/>
    <property type="match status" value="1"/>
</dbReference>
<dbReference type="eggNOG" id="COG2739">
    <property type="taxonomic scope" value="Bacteria"/>
</dbReference>
<dbReference type="SUPFAM" id="SSF88659">
    <property type="entry name" value="Sigma3 and sigma4 domains of RNA polymerase sigma factors"/>
    <property type="match status" value="1"/>
</dbReference>
<dbReference type="NCBIfam" id="NF045758">
    <property type="entry name" value="YlxM"/>
    <property type="match status" value="1"/>
</dbReference>
<comment type="function">
    <text evidence="2 3">Might take part in the signal recognition particle (SRP) pathway. This is inferred from the conservation of its genetic proximity to ftsY/ffh. May be a regulatory protein.</text>
</comment>
<comment type="similarity">
    <text evidence="1 3">Belongs to the UPF0122 family.</text>
</comment>
<dbReference type="Gene3D" id="1.10.10.10">
    <property type="entry name" value="Winged helix-like DNA-binding domain superfamily/Winged helix DNA-binding domain"/>
    <property type="match status" value="1"/>
</dbReference>
<dbReference type="EMBL" id="FOIL01000018">
    <property type="protein sequence ID" value="SET43560.1"/>
    <property type="molecule type" value="Genomic_DNA"/>
</dbReference>
<evidence type="ECO:0000256" key="3">
    <source>
        <dbReference type="HAMAP-Rule" id="MF_00245"/>
    </source>
</evidence>
<dbReference type="AlphaFoldDB" id="A0A1I0EFE3"/>
<dbReference type="Pfam" id="PF04297">
    <property type="entry name" value="UPF0122"/>
    <property type="match status" value="1"/>
</dbReference>
<dbReference type="InterPro" id="IPR036388">
    <property type="entry name" value="WH-like_DNA-bd_sf"/>
</dbReference>
<dbReference type="Proteomes" id="UP000199820">
    <property type="component" value="Unassembled WGS sequence"/>
</dbReference>
<keyword evidence="5" id="KW-1185">Reference proteome</keyword>
<reference evidence="4 5" key="1">
    <citation type="submission" date="2016-10" db="EMBL/GenBank/DDBJ databases">
        <authorList>
            <person name="de Groot N.N."/>
        </authorList>
    </citation>
    <scope>NUCLEOTIDE SEQUENCE [LARGE SCALE GENOMIC DNA]</scope>
    <source>
        <strain evidence="4 5">KH1P1</strain>
    </source>
</reference>
<dbReference type="HAMAP" id="MF_00245">
    <property type="entry name" value="UPF0122"/>
    <property type="match status" value="1"/>
</dbReference>
<dbReference type="OrthoDB" id="6392at2"/>
<protein>
    <recommendedName>
        <fullName evidence="3">UPF0122 protein SAMN04487771_101819</fullName>
    </recommendedName>
</protein>
<evidence type="ECO:0000256" key="1">
    <source>
        <dbReference type="ARBA" id="ARBA00008720"/>
    </source>
</evidence>
<accession>A0A1I0EFE3</accession>
<dbReference type="STRING" id="1526.SAMN02910262_00462"/>
<evidence type="ECO:0000313" key="4">
    <source>
        <dbReference type="EMBL" id="SET43560.1"/>
    </source>
</evidence>